<dbReference type="InterPro" id="IPR013780">
    <property type="entry name" value="Glyco_hydro_b"/>
</dbReference>
<dbReference type="InterPro" id="IPR017853">
    <property type="entry name" value="GH"/>
</dbReference>
<accession>A0A3A3FLM7</accession>
<dbReference type="GO" id="GO:0005975">
    <property type="term" value="P:carbohydrate metabolic process"/>
    <property type="evidence" value="ECO:0007669"/>
    <property type="project" value="InterPro"/>
</dbReference>
<dbReference type="GO" id="GO:0043169">
    <property type="term" value="F:cation binding"/>
    <property type="evidence" value="ECO:0007669"/>
    <property type="project" value="InterPro"/>
</dbReference>
<dbReference type="Gene3D" id="3.20.20.80">
    <property type="entry name" value="Glycosidases"/>
    <property type="match status" value="1"/>
</dbReference>
<comment type="caution">
    <text evidence="3">The sequence shown here is derived from an EMBL/GenBank/DDBJ whole genome shotgun (WGS) entry which is preliminary data.</text>
</comment>
<keyword evidence="4" id="KW-1185">Reference proteome</keyword>
<dbReference type="AlphaFoldDB" id="A0A3A3FLM7"/>
<dbReference type="InterPro" id="IPR006048">
    <property type="entry name" value="A-amylase/branching_C"/>
</dbReference>
<dbReference type="SUPFAM" id="SSF51445">
    <property type="entry name" value="(Trans)glycosidases"/>
    <property type="match status" value="1"/>
</dbReference>
<dbReference type="GO" id="GO:0003824">
    <property type="term" value="F:catalytic activity"/>
    <property type="evidence" value="ECO:0007669"/>
    <property type="project" value="InterPro"/>
</dbReference>
<evidence type="ECO:0000313" key="4">
    <source>
        <dbReference type="Proteomes" id="UP000265955"/>
    </source>
</evidence>
<dbReference type="Gene3D" id="2.60.40.1180">
    <property type="entry name" value="Golgi alpha-mannosidase II"/>
    <property type="match status" value="1"/>
</dbReference>
<gene>
    <name evidence="3" type="ORF">D3871_27840</name>
</gene>
<sequence length="235" mass="26987">MFPPRRRWAREAGINMGRIADALWAPRLPQKWRAIQYIESHDEVYRDRSPRIARLADESNPRSWYARSRSRFATGLLLMAPGMPMLFMGQEFLEDKPWSDDPGMDERFLLYWAELDGRDRHMTDFLRFVSDAIRLRRLHAGLRGEGLRIISVDEGNRMLAFQRWVEGVGHDVVVVASLNENPLYGYRLGMPYAGTWVEVLNSDFYDHFPTPSAGGTADSSMASTCRCMASPPLQS</sequence>
<evidence type="ECO:0000313" key="3">
    <source>
        <dbReference type="EMBL" id="RJF92432.1"/>
    </source>
</evidence>
<dbReference type="EMBL" id="QYUO01000003">
    <property type="protein sequence ID" value="RJF92432.1"/>
    <property type="molecule type" value="Genomic_DNA"/>
</dbReference>
<organism evidence="3 4">
    <name type="scientific">Noviherbaspirillum saxi</name>
    <dbReference type="NCBI Taxonomy" id="2320863"/>
    <lineage>
        <taxon>Bacteria</taxon>
        <taxon>Pseudomonadati</taxon>
        <taxon>Pseudomonadota</taxon>
        <taxon>Betaproteobacteria</taxon>
        <taxon>Burkholderiales</taxon>
        <taxon>Oxalobacteraceae</taxon>
        <taxon>Noviherbaspirillum</taxon>
    </lineage>
</organism>
<feature type="domain" description="Alpha-amylase/branching enzyme C-terminal all beta" evidence="2">
    <location>
        <begin position="152"/>
        <end position="203"/>
    </location>
</feature>
<dbReference type="SUPFAM" id="SSF51011">
    <property type="entry name" value="Glycosyl hydrolase domain"/>
    <property type="match status" value="1"/>
</dbReference>
<name>A0A3A3FLM7_9BURK</name>
<dbReference type="PANTHER" id="PTHR43651:SF11">
    <property type="entry name" value="MALTO-OLIGOSYLTREHALOSE TREHALOHYDROLASE"/>
    <property type="match status" value="1"/>
</dbReference>
<protein>
    <recommendedName>
        <fullName evidence="2">Alpha-amylase/branching enzyme C-terminal all beta domain-containing protein</fullName>
    </recommendedName>
</protein>
<evidence type="ECO:0000256" key="1">
    <source>
        <dbReference type="ARBA" id="ARBA00023277"/>
    </source>
</evidence>
<dbReference type="Pfam" id="PF02806">
    <property type="entry name" value="Alpha-amylase_C"/>
    <property type="match status" value="1"/>
</dbReference>
<keyword evidence="1" id="KW-0119">Carbohydrate metabolism</keyword>
<dbReference type="PANTHER" id="PTHR43651">
    <property type="entry name" value="1,4-ALPHA-GLUCAN-BRANCHING ENZYME"/>
    <property type="match status" value="1"/>
</dbReference>
<dbReference type="Proteomes" id="UP000265955">
    <property type="component" value="Unassembled WGS sequence"/>
</dbReference>
<reference evidence="4" key="1">
    <citation type="submission" date="2018-09" db="EMBL/GenBank/DDBJ databases">
        <authorList>
            <person name="Zhu H."/>
        </authorList>
    </citation>
    <scope>NUCLEOTIDE SEQUENCE [LARGE SCALE GENOMIC DNA]</scope>
    <source>
        <strain evidence="4">K1R23-30</strain>
    </source>
</reference>
<evidence type="ECO:0000259" key="2">
    <source>
        <dbReference type="Pfam" id="PF02806"/>
    </source>
</evidence>
<proteinExistence type="predicted"/>